<comment type="catalytic activity">
    <reaction evidence="2">
        <text>[(1-&gt;4)-alpha-D-glucosyl](n) + phosphate = [(1-&gt;4)-alpha-D-glucosyl](n-1) + alpha-D-glucose 1-phosphate</text>
        <dbReference type="Rhea" id="RHEA:41732"/>
        <dbReference type="Rhea" id="RHEA-COMP:9584"/>
        <dbReference type="Rhea" id="RHEA-COMP:9586"/>
        <dbReference type="ChEBI" id="CHEBI:15444"/>
        <dbReference type="ChEBI" id="CHEBI:43474"/>
        <dbReference type="ChEBI" id="CHEBI:58601"/>
        <dbReference type="EC" id="2.4.1.1"/>
    </reaction>
</comment>
<dbReference type="EC" id="2.4.1.1" evidence="2"/>
<name>A0A1Q9H7J5_9GAMM</name>
<evidence type="ECO:0000313" key="4">
    <source>
        <dbReference type="Proteomes" id="UP000186905"/>
    </source>
</evidence>
<dbReference type="AlphaFoldDB" id="A0A1Q9H7J5"/>
<dbReference type="Gene3D" id="3.40.50.2000">
    <property type="entry name" value="Glycogen Phosphorylase B"/>
    <property type="match status" value="1"/>
</dbReference>
<keyword evidence="2" id="KW-0663">Pyridoxal phosphate</keyword>
<evidence type="ECO:0000256" key="2">
    <source>
        <dbReference type="RuleBase" id="RU000587"/>
    </source>
</evidence>
<keyword evidence="4" id="KW-1185">Reference proteome</keyword>
<gene>
    <name evidence="3" type="ORF">BIT28_00520</name>
</gene>
<reference evidence="3 4" key="1">
    <citation type="submission" date="2016-09" db="EMBL/GenBank/DDBJ databases">
        <title>Photobacterium proteolyticum sp. nov. a protease producing bacterium isolated from ocean sediments of Laizhou Bay.</title>
        <authorList>
            <person name="Li Y."/>
        </authorList>
    </citation>
    <scope>NUCLEOTIDE SEQUENCE [LARGE SCALE GENOMIC DNA]</scope>
    <source>
        <strain evidence="3 4">13-12</strain>
    </source>
</reference>
<dbReference type="PANTHER" id="PTHR11468:SF25">
    <property type="entry name" value="MALTODEXTRIN PHOSPHORYLASE"/>
    <property type="match status" value="1"/>
</dbReference>
<comment type="caution">
    <text evidence="3">The sequence shown here is derived from an EMBL/GenBank/DDBJ whole genome shotgun (WGS) entry which is preliminary data.</text>
</comment>
<dbReference type="Proteomes" id="UP000186905">
    <property type="component" value="Unassembled WGS sequence"/>
</dbReference>
<dbReference type="GO" id="GO:0030170">
    <property type="term" value="F:pyridoxal phosphate binding"/>
    <property type="evidence" value="ECO:0007669"/>
    <property type="project" value="TreeGrafter"/>
</dbReference>
<dbReference type="InterPro" id="IPR000811">
    <property type="entry name" value="Glyco_trans_35"/>
</dbReference>
<evidence type="ECO:0000313" key="3">
    <source>
        <dbReference type="EMBL" id="OLQ83789.1"/>
    </source>
</evidence>
<comment type="function">
    <text evidence="2">Allosteric enzyme that catalyzes the rate-limiting step in glycogen catabolism, the phosphorolytic cleavage of glycogen to produce glucose-1-phosphate, and plays a central role in maintaining cellular and organismal glucose homeostasis.</text>
</comment>
<accession>A0A1Q9H7J5</accession>
<dbReference type="STRING" id="1903952.BIT28_00520"/>
<dbReference type="Pfam" id="PF00343">
    <property type="entry name" value="Phosphorylase"/>
    <property type="match status" value="1"/>
</dbReference>
<comment type="similarity">
    <text evidence="1 2">Belongs to the glycogen phosphorylase family.</text>
</comment>
<evidence type="ECO:0000256" key="1">
    <source>
        <dbReference type="ARBA" id="ARBA00006047"/>
    </source>
</evidence>
<keyword evidence="2" id="KW-0808">Transferase</keyword>
<dbReference type="EMBL" id="MJIL01000022">
    <property type="protein sequence ID" value="OLQ83789.1"/>
    <property type="molecule type" value="Genomic_DNA"/>
</dbReference>
<protein>
    <recommendedName>
        <fullName evidence="2">Alpha-1,4 glucan phosphorylase</fullName>
        <ecNumber evidence="2">2.4.1.1</ecNumber>
    </recommendedName>
</protein>
<sequence length="155" mass="17715">MKFAMNGALTIGTMDGANVEMREEVGDDNIFIFGLLVDEVQKLKEEGYDPYRYYHADSLLRAALDLLETDEFTPGYPGQLAAIRHNLLDGGDPYLVLADFADYVKTHEKIDAEYRDQKNWARKAILNTALMSKFSSDRSIRDYANNIWNLEPVNR</sequence>
<dbReference type="GO" id="GO:0008184">
    <property type="term" value="F:glycogen phosphorylase activity"/>
    <property type="evidence" value="ECO:0007669"/>
    <property type="project" value="InterPro"/>
</dbReference>
<keyword evidence="2" id="KW-0328">Glycosyltransferase</keyword>
<organism evidence="3 4">
    <name type="scientific">Photobacterium proteolyticum</name>
    <dbReference type="NCBI Taxonomy" id="1903952"/>
    <lineage>
        <taxon>Bacteria</taxon>
        <taxon>Pseudomonadati</taxon>
        <taxon>Pseudomonadota</taxon>
        <taxon>Gammaproteobacteria</taxon>
        <taxon>Vibrionales</taxon>
        <taxon>Vibrionaceae</taxon>
        <taxon>Photobacterium</taxon>
    </lineage>
</organism>
<proteinExistence type="inferred from homology"/>
<keyword evidence="2" id="KW-0119">Carbohydrate metabolism</keyword>
<dbReference type="SUPFAM" id="SSF53756">
    <property type="entry name" value="UDP-Glycosyltransferase/glycogen phosphorylase"/>
    <property type="match status" value="1"/>
</dbReference>
<dbReference type="GO" id="GO:0005737">
    <property type="term" value="C:cytoplasm"/>
    <property type="evidence" value="ECO:0007669"/>
    <property type="project" value="TreeGrafter"/>
</dbReference>
<dbReference type="PANTHER" id="PTHR11468">
    <property type="entry name" value="GLYCOGEN PHOSPHORYLASE"/>
    <property type="match status" value="1"/>
</dbReference>
<comment type="cofactor">
    <cofactor evidence="2">
        <name>pyridoxal 5'-phosphate</name>
        <dbReference type="ChEBI" id="CHEBI:597326"/>
    </cofactor>
</comment>
<dbReference type="GO" id="GO:0005980">
    <property type="term" value="P:glycogen catabolic process"/>
    <property type="evidence" value="ECO:0007669"/>
    <property type="project" value="TreeGrafter"/>
</dbReference>